<evidence type="ECO:0000259" key="2">
    <source>
        <dbReference type="Pfam" id="PF01757"/>
    </source>
</evidence>
<evidence type="ECO:0000313" key="3">
    <source>
        <dbReference type="EMBL" id="EBG2888604.1"/>
    </source>
</evidence>
<evidence type="ECO:0000256" key="1">
    <source>
        <dbReference type="SAM" id="Phobius"/>
    </source>
</evidence>
<dbReference type="InterPro" id="IPR002656">
    <property type="entry name" value="Acyl_transf_3_dom"/>
</dbReference>
<sequence length="370" mass="42107">MTEKNSFSISHEHSLTMDYVKAFGMIFVLVGHINNDIFNVYYAYLFHMPLFFFIGGVLYKDTRCITNFTAHVIKKQLPYLIITYLIIGSIALLINVRYGIHTGDAFSTGLYETVKLAIKSNFHNNKMFLTGWFLFAYIFVSILSVIIIKSIKRVVVSNALLLSVLVAISVLLITVSITYLSPQYILVKDYKLNFICQVLTGMSFYIFGYVIRNQIYSLLNFYVFILLTVILYVSKSYGFSTQTIMSWSYYPDGLIMSVINALIGIYAVFFISLLITRGIKEIKLLKMIGQNSRTIMAYHLLVYVILDIIASILGDYSLSGTDVYDNHFITKWSIPVYIALGLLLPLIFSILKQKVIGKMKLSGVLQSIKS</sequence>
<dbReference type="Proteomes" id="UP000839923">
    <property type="component" value="Unassembled WGS sequence"/>
</dbReference>
<dbReference type="EMBL" id="AAHROU010000002">
    <property type="protein sequence ID" value="EBZ5798497.1"/>
    <property type="molecule type" value="Genomic_DNA"/>
</dbReference>
<dbReference type="GO" id="GO:0016747">
    <property type="term" value="F:acyltransferase activity, transferring groups other than amino-acyl groups"/>
    <property type="evidence" value="ECO:0007669"/>
    <property type="project" value="InterPro"/>
</dbReference>
<dbReference type="AlphaFoldDB" id="A0A3V7IAU1"/>
<gene>
    <name evidence="5" type="ORF">D4E63_07445</name>
    <name evidence="4" type="ORF">DU837_04625</name>
    <name evidence="8" type="ORF">E0Y54_06060</name>
    <name evidence="10" type="ORF">E2E91_11060</name>
    <name evidence="6" type="ORF">EC445_02105</name>
    <name evidence="7" type="ORF">EGK95_02515</name>
    <name evidence="9" type="ORF">F9X83_03475</name>
    <name evidence="3" type="ORF">FIR23_05620</name>
</gene>
<dbReference type="EMBL" id="AAHNNE010000004">
    <property type="protein sequence ID" value="EBY2432777.1"/>
    <property type="molecule type" value="Genomic_DNA"/>
</dbReference>
<feature type="transmembrane region" description="Helical" evidence="1">
    <location>
        <begin position="41"/>
        <end position="59"/>
    </location>
</feature>
<dbReference type="EMBL" id="AAHNVE010000008">
    <property type="protein sequence ID" value="EBY3460596.1"/>
    <property type="molecule type" value="Genomic_DNA"/>
</dbReference>
<dbReference type="EMBL" id="AAHYKC010000007">
    <property type="protein sequence ID" value="ECB6961620.1"/>
    <property type="molecule type" value="Genomic_DNA"/>
</dbReference>
<feature type="transmembrane region" description="Helical" evidence="1">
    <location>
        <begin position="129"/>
        <end position="148"/>
    </location>
</feature>
<keyword evidence="1" id="KW-0812">Transmembrane</keyword>
<dbReference type="RefSeq" id="WP_000136911.1">
    <property type="nucleotide sequence ID" value="NZ_CP040701.1"/>
</dbReference>
<feature type="transmembrane region" description="Helical" evidence="1">
    <location>
        <begin position="254"/>
        <end position="275"/>
    </location>
</feature>
<keyword evidence="7" id="KW-0808">Transferase</keyword>
<keyword evidence="7" id="KW-0012">Acyltransferase</keyword>
<dbReference type="EMBL" id="AALKPH010000003">
    <property type="protein sequence ID" value="EDA5906913.1"/>
    <property type="molecule type" value="Genomic_DNA"/>
</dbReference>
<keyword evidence="1" id="KW-0472">Membrane</keyword>
<feature type="transmembrane region" description="Helical" evidence="1">
    <location>
        <begin position="218"/>
        <end position="234"/>
    </location>
</feature>
<evidence type="ECO:0000313" key="8">
    <source>
        <dbReference type="EMBL" id="ECB6961620.1"/>
    </source>
</evidence>
<reference evidence="10 11" key="2">
    <citation type="journal article" date="2019" name="Foodborne Pathog. Dis.">
        <title>Whole Genome Sequencing Analysis of Nontyphoidal Salmonella enterica of Chicken Meat and Human Origin Under Surveillance in Sri Lanka.</title>
        <authorList>
            <person name="Tay M.Y.F."/>
            <person name="Pathirage S."/>
            <person name="Chandrasekaran L."/>
            <person name="Wickramasuriya U."/>
            <person name="Sadeepanie N."/>
            <person name="Waidyarathna K.D.K."/>
            <person name="Liyanage L.D.C."/>
            <person name="Seow K.L.G."/>
            <person name="Hendriksen R.S."/>
            <person name="Takeuchi M.T."/>
            <person name="Schlundt J."/>
        </authorList>
    </citation>
    <scope>NUCLEOTIDE SEQUENCE [LARGE SCALE GENOMIC DNA]</scope>
    <source>
        <strain evidence="10 11">SL_58_S327</strain>
    </source>
</reference>
<proteinExistence type="predicted"/>
<feature type="transmembrane region" description="Helical" evidence="1">
    <location>
        <begin position="192"/>
        <end position="211"/>
    </location>
</feature>
<name>A0A3V7IAU1_SALET</name>
<feature type="transmembrane region" description="Helical" evidence="1">
    <location>
        <begin position="295"/>
        <end position="314"/>
    </location>
</feature>
<comment type="caution">
    <text evidence="7">The sequence shown here is derived from an EMBL/GenBank/DDBJ whole genome shotgun (WGS) entry which is preliminary data.</text>
</comment>
<feature type="transmembrane region" description="Helical" evidence="1">
    <location>
        <begin position="334"/>
        <end position="351"/>
    </location>
</feature>
<dbReference type="EMBL" id="AAHSHO010000003">
    <property type="protein sequence ID" value="EBZ7969720.1"/>
    <property type="molecule type" value="Genomic_DNA"/>
</dbReference>
<feature type="transmembrane region" description="Helical" evidence="1">
    <location>
        <begin position="79"/>
        <end position="100"/>
    </location>
</feature>
<reference evidence="10" key="3">
    <citation type="submission" date="2019-03" db="EMBL/GenBank/DDBJ databases">
        <authorList>
            <person name="Tay M."/>
        </authorList>
    </citation>
    <scope>NUCLEOTIDE SEQUENCE</scope>
    <source>
        <strain evidence="10">SL_58_S327</strain>
    </source>
</reference>
<dbReference type="Proteomes" id="UP000305873">
    <property type="component" value="Unassembled WGS sequence"/>
</dbReference>
<evidence type="ECO:0000313" key="10">
    <source>
        <dbReference type="EMBL" id="TLB93896.1"/>
    </source>
</evidence>
<protein>
    <submittedName>
        <fullName evidence="7 9">Acyltransferase</fullName>
    </submittedName>
</protein>
<feature type="domain" description="Acyltransferase 3" evidence="2">
    <location>
        <begin position="17"/>
        <end position="351"/>
    </location>
</feature>
<reference evidence="7" key="1">
    <citation type="submission" date="2018-11" db="EMBL/GenBank/DDBJ databases">
        <authorList>
            <person name="Ashton P.M."/>
            <person name="Dallman T."/>
            <person name="Nair S."/>
            <person name="De Pinna E."/>
            <person name="Peters T."/>
            <person name="Grant K."/>
        </authorList>
    </citation>
    <scope>NUCLEOTIDE SEQUENCE</scope>
    <source>
        <strain evidence="4">294991</strain>
        <strain evidence="8">306533</strain>
        <strain evidence="5">574296</strain>
        <strain evidence="6">619041</strain>
        <strain evidence="7">634830</strain>
        <strain evidence="3">751203</strain>
        <strain evidence="9">808856</strain>
    </source>
</reference>
<dbReference type="Pfam" id="PF01757">
    <property type="entry name" value="Acyl_transf_3"/>
    <property type="match status" value="1"/>
</dbReference>
<dbReference type="EMBL" id="SMQQ01000007">
    <property type="protein sequence ID" value="TLB93896.1"/>
    <property type="molecule type" value="Genomic_DNA"/>
</dbReference>
<evidence type="ECO:0000313" key="7">
    <source>
        <dbReference type="EMBL" id="EBZ7969720.1"/>
    </source>
</evidence>
<keyword evidence="1" id="KW-1133">Transmembrane helix</keyword>
<evidence type="ECO:0000313" key="5">
    <source>
        <dbReference type="EMBL" id="EBY3460596.1"/>
    </source>
</evidence>
<evidence type="ECO:0000313" key="6">
    <source>
        <dbReference type="EMBL" id="EBZ5798497.1"/>
    </source>
</evidence>
<evidence type="ECO:0000313" key="9">
    <source>
        <dbReference type="EMBL" id="EDA5906913.1"/>
    </source>
</evidence>
<evidence type="ECO:0000313" key="4">
    <source>
        <dbReference type="EMBL" id="EBY2432777.1"/>
    </source>
</evidence>
<accession>A0A3V7IAU1</accession>
<dbReference type="EMBL" id="AAFIJN010000006">
    <property type="protein sequence ID" value="EBG2888604.1"/>
    <property type="molecule type" value="Genomic_DNA"/>
</dbReference>
<organism evidence="7">
    <name type="scientific">Salmonella enterica subsp. enterica serovar Weltevreden</name>
    <dbReference type="NCBI Taxonomy" id="57743"/>
    <lineage>
        <taxon>Bacteria</taxon>
        <taxon>Pseudomonadati</taxon>
        <taxon>Pseudomonadota</taxon>
        <taxon>Gammaproteobacteria</taxon>
        <taxon>Enterobacterales</taxon>
        <taxon>Enterobacteriaceae</taxon>
        <taxon>Salmonella</taxon>
    </lineage>
</organism>
<feature type="transmembrane region" description="Helical" evidence="1">
    <location>
        <begin position="160"/>
        <end position="180"/>
    </location>
</feature>
<evidence type="ECO:0000313" key="11">
    <source>
        <dbReference type="Proteomes" id="UP000305873"/>
    </source>
</evidence>